<keyword evidence="1" id="KW-0732">Signal</keyword>
<keyword evidence="3" id="KW-1185">Reference proteome</keyword>
<proteinExistence type="predicted"/>
<dbReference type="Proteomes" id="UP001234178">
    <property type="component" value="Unassembled WGS sequence"/>
</dbReference>
<gene>
    <name evidence="2" type="ORF">OUZ56_001046</name>
</gene>
<comment type="caution">
    <text evidence="2">The sequence shown here is derived from an EMBL/GenBank/DDBJ whole genome shotgun (WGS) entry which is preliminary data.</text>
</comment>
<evidence type="ECO:0000313" key="3">
    <source>
        <dbReference type="Proteomes" id="UP001234178"/>
    </source>
</evidence>
<dbReference type="EMBL" id="JAOYFB010000036">
    <property type="protein sequence ID" value="KAK4019010.1"/>
    <property type="molecule type" value="Genomic_DNA"/>
</dbReference>
<protein>
    <recommendedName>
        <fullName evidence="4">Cuticular-like protein</fullName>
    </recommendedName>
</protein>
<organism evidence="2 3">
    <name type="scientific">Daphnia magna</name>
    <dbReference type="NCBI Taxonomy" id="35525"/>
    <lineage>
        <taxon>Eukaryota</taxon>
        <taxon>Metazoa</taxon>
        <taxon>Ecdysozoa</taxon>
        <taxon>Arthropoda</taxon>
        <taxon>Crustacea</taxon>
        <taxon>Branchiopoda</taxon>
        <taxon>Diplostraca</taxon>
        <taxon>Cladocera</taxon>
        <taxon>Anomopoda</taxon>
        <taxon>Daphniidae</taxon>
        <taxon>Daphnia</taxon>
    </lineage>
</organism>
<evidence type="ECO:0000256" key="1">
    <source>
        <dbReference type="SAM" id="SignalP"/>
    </source>
</evidence>
<reference evidence="2 3" key="1">
    <citation type="journal article" date="2023" name="Nucleic Acids Res.">
        <title>The hologenome of Daphnia magna reveals possible DNA methylation and microbiome-mediated evolution of the host genome.</title>
        <authorList>
            <person name="Chaturvedi A."/>
            <person name="Li X."/>
            <person name="Dhandapani V."/>
            <person name="Marshall H."/>
            <person name="Kissane S."/>
            <person name="Cuenca-Cambronero M."/>
            <person name="Asole G."/>
            <person name="Calvet F."/>
            <person name="Ruiz-Romero M."/>
            <person name="Marangio P."/>
            <person name="Guigo R."/>
            <person name="Rago D."/>
            <person name="Mirbahai L."/>
            <person name="Eastwood N."/>
            <person name="Colbourne J.K."/>
            <person name="Zhou J."/>
            <person name="Mallon E."/>
            <person name="Orsini L."/>
        </authorList>
    </citation>
    <scope>NUCLEOTIDE SEQUENCE [LARGE SCALE GENOMIC DNA]</scope>
    <source>
        <strain evidence="2">LRV0_1</strain>
    </source>
</reference>
<feature type="chain" id="PRO_5046459994" description="Cuticular-like protein" evidence="1">
    <location>
        <begin position="18"/>
        <end position="147"/>
    </location>
</feature>
<feature type="signal peptide" evidence="1">
    <location>
        <begin position="1"/>
        <end position="17"/>
    </location>
</feature>
<evidence type="ECO:0008006" key="4">
    <source>
        <dbReference type="Google" id="ProtNLM"/>
    </source>
</evidence>
<evidence type="ECO:0000313" key="2">
    <source>
        <dbReference type="EMBL" id="KAK4019010.1"/>
    </source>
</evidence>
<name>A0ABR0A1G5_9CRUS</name>
<accession>A0ABR0A1G5</accession>
<sequence length="147" mass="15976">MTSVCVIFLAFIAAVSAGVSRSDVHFNMGGSRIAYSINHRPNPHGGPNAFVSVSRTEPAHPVQDSVHQTPVHVPVHVAAPAAHHHVPAPIQPAAGLHNPLFYAEPGLHHSSPLMTLRQPKHYLDTYYPYFYAPYYPHAGHPGFILVA</sequence>